<dbReference type="GO" id="GO:0052621">
    <property type="term" value="F:diguanylate cyclase activity"/>
    <property type="evidence" value="ECO:0007669"/>
    <property type="project" value="UniProtKB-EC"/>
</dbReference>
<feature type="transmembrane region" description="Helical" evidence="3">
    <location>
        <begin position="48"/>
        <end position="65"/>
    </location>
</feature>
<feature type="transmembrane region" description="Helical" evidence="3">
    <location>
        <begin position="18"/>
        <end position="36"/>
    </location>
</feature>
<dbReference type="InterPro" id="IPR029787">
    <property type="entry name" value="Nucleotide_cyclase"/>
</dbReference>
<comment type="catalytic activity">
    <reaction evidence="2">
        <text>2 GTP = 3',3'-c-di-GMP + 2 diphosphate</text>
        <dbReference type="Rhea" id="RHEA:24898"/>
        <dbReference type="ChEBI" id="CHEBI:33019"/>
        <dbReference type="ChEBI" id="CHEBI:37565"/>
        <dbReference type="ChEBI" id="CHEBI:58805"/>
        <dbReference type="EC" id="2.7.7.65"/>
    </reaction>
</comment>
<protein>
    <recommendedName>
        <fullName evidence="1">diguanylate cyclase</fullName>
        <ecNumber evidence="1">2.7.7.65</ecNumber>
    </recommendedName>
</protein>
<feature type="transmembrane region" description="Helical" evidence="3">
    <location>
        <begin position="125"/>
        <end position="144"/>
    </location>
</feature>
<feature type="transmembrane region" description="Helical" evidence="3">
    <location>
        <begin position="77"/>
        <end position="96"/>
    </location>
</feature>
<dbReference type="RefSeq" id="WP_261893969.1">
    <property type="nucleotide sequence ID" value="NZ_AP024895.1"/>
</dbReference>
<name>A0ABZ0QBZ1_9VIBR</name>
<dbReference type="EC" id="2.7.7.65" evidence="1"/>
<keyword evidence="5" id="KW-0808">Transferase</keyword>
<organism evidence="5 6">
    <name type="scientific">Vibrio porteresiae DSM 19223</name>
    <dbReference type="NCBI Taxonomy" id="1123496"/>
    <lineage>
        <taxon>Bacteria</taxon>
        <taxon>Pseudomonadati</taxon>
        <taxon>Pseudomonadota</taxon>
        <taxon>Gammaproteobacteria</taxon>
        <taxon>Vibrionales</taxon>
        <taxon>Vibrionaceae</taxon>
        <taxon>Vibrio</taxon>
    </lineage>
</organism>
<evidence type="ECO:0000313" key="6">
    <source>
        <dbReference type="Proteomes" id="UP001304071"/>
    </source>
</evidence>
<keyword evidence="3" id="KW-0812">Transmembrane</keyword>
<evidence type="ECO:0000313" key="5">
    <source>
        <dbReference type="EMBL" id="WPC73961.1"/>
    </source>
</evidence>
<reference evidence="5 6" key="1">
    <citation type="submission" date="2023-11" db="EMBL/GenBank/DDBJ databases">
        <title>Plant-associative lifestyle of Vibrio porteresiae and its evolutionary dynamics.</title>
        <authorList>
            <person name="Rameshkumar N."/>
            <person name="Kirti K."/>
        </authorList>
    </citation>
    <scope>NUCLEOTIDE SEQUENCE [LARGE SCALE GENOMIC DNA]</scope>
    <source>
        <strain evidence="5 6">MSSRF30</strain>
    </source>
</reference>
<keyword evidence="6" id="KW-1185">Reference proteome</keyword>
<dbReference type="SMART" id="SM00267">
    <property type="entry name" value="GGDEF"/>
    <property type="match status" value="1"/>
</dbReference>
<dbReference type="EMBL" id="CP138203">
    <property type="protein sequence ID" value="WPC73961.1"/>
    <property type="molecule type" value="Genomic_DNA"/>
</dbReference>
<dbReference type="PROSITE" id="PS50887">
    <property type="entry name" value="GGDEF"/>
    <property type="match status" value="1"/>
</dbReference>
<gene>
    <name evidence="5" type="ORF">R8Z52_01350</name>
</gene>
<keyword evidence="5" id="KW-0548">Nucleotidyltransferase</keyword>
<dbReference type="InterPro" id="IPR050469">
    <property type="entry name" value="Diguanylate_Cyclase"/>
</dbReference>
<dbReference type="CDD" id="cd01949">
    <property type="entry name" value="GGDEF"/>
    <property type="match status" value="1"/>
</dbReference>
<keyword evidence="3" id="KW-1133">Transmembrane helix</keyword>
<evidence type="ECO:0000256" key="1">
    <source>
        <dbReference type="ARBA" id="ARBA00012528"/>
    </source>
</evidence>
<dbReference type="SUPFAM" id="SSF55073">
    <property type="entry name" value="Nucleotide cyclase"/>
    <property type="match status" value="1"/>
</dbReference>
<proteinExistence type="predicted"/>
<dbReference type="NCBIfam" id="TIGR00254">
    <property type="entry name" value="GGDEF"/>
    <property type="match status" value="1"/>
</dbReference>
<dbReference type="InterPro" id="IPR043128">
    <property type="entry name" value="Rev_trsase/Diguanyl_cyclase"/>
</dbReference>
<evidence type="ECO:0000259" key="4">
    <source>
        <dbReference type="PROSITE" id="PS50887"/>
    </source>
</evidence>
<dbReference type="Pfam" id="PF00990">
    <property type="entry name" value="GGDEF"/>
    <property type="match status" value="1"/>
</dbReference>
<dbReference type="PANTHER" id="PTHR45138:SF9">
    <property type="entry name" value="DIGUANYLATE CYCLASE DGCM-RELATED"/>
    <property type="match status" value="1"/>
</dbReference>
<dbReference type="PANTHER" id="PTHR45138">
    <property type="entry name" value="REGULATORY COMPONENTS OF SENSORY TRANSDUCTION SYSTEM"/>
    <property type="match status" value="1"/>
</dbReference>
<dbReference type="InterPro" id="IPR000160">
    <property type="entry name" value="GGDEF_dom"/>
</dbReference>
<keyword evidence="3" id="KW-0472">Membrane</keyword>
<dbReference type="Gene3D" id="3.30.70.270">
    <property type="match status" value="1"/>
</dbReference>
<dbReference type="Proteomes" id="UP001304071">
    <property type="component" value="Chromosome 1"/>
</dbReference>
<feature type="transmembrane region" description="Helical" evidence="3">
    <location>
        <begin position="156"/>
        <end position="177"/>
    </location>
</feature>
<sequence>MENLDSPITTYSPLSPVLFRRLLMFAIFCFAAIWTVDETSGIIVHFDAWAYPICIVLFGVIYLLTYTQWFNPQSLHFMAYVVVSSYLISTSIWHHLGVNGLFSNAAQWLGLNYVIAYLFLEVKKAVPTTIVVFVLTIVGHFIALRSHYSLEDTMGVVMNIGIAHLAYVVLLGTALKLRVDNNSHQARAVALEYYIQVDPLTNLLNRRGIERAMRDVHDEKSIDSSRYAILMLDIDHFKRINDQYGHSAGDQVLVDFAHTLKSLTADHDVVGRWGGEEFLVVTLDARPAQVWQLAERLRRAISRLTCHEGSQITTSIGICYSEEGSSFVQRLDIADNNLYCAKHGGRNQVVCSPRFEELCLT</sequence>
<evidence type="ECO:0000256" key="3">
    <source>
        <dbReference type="SAM" id="Phobius"/>
    </source>
</evidence>
<evidence type="ECO:0000256" key="2">
    <source>
        <dbReference type="ARBA" id="ARBA00034247"/>
    </source>
</evidence>
<feature type="domain" description="GGDEF" evidence="4">
    <location>
        <begin position="225"/>
        <end position="354"/>
    </location>
</feature>
<accession>A0ABZ0QBZ1</accession>